<dbReference type="Pfam" id="PF07298">
    <property type="entry name" value="NnrU"/>
    <property type="match status" value="1"/>
</dbReference>
<keyword evidence="2 5" id="KW-0812">Transmembrane</keyword>
<dbReference type="InterPro" id="IPR009915">
    <property type="entry name" value="NnrU_dom"/>
</dbReference>
<gene>
    <name evidence="7" type="ORF">JJB09_08665</name>
</gene>
<reference evidence="7" key="1">
    <citation type="submission" date="2021-01" db="EMBL/GenBank/DDBJ databases">
        <title>Rhizobium sp. strain KVB221 16S ribosomal RNA gene Genome sequencing and assembly.</title>
        <authorList>
            <person name="Kang M."/>
        </authorList>
    </citation>
    <scope>NUCLEOTIDE SEQUENCE</scope>
    <source>
        <strain evidence="7">KVB221</strain>
    </source>
</reference>
<dbReference type="Proteomes" id="UP000633219">
    <property type="component" value="Unassembled WGS sequence"/>
</dbReference>
<evidence type="ECO:0000256" key="1">
    <source>
        <dbReference type="ARBA" id="ARBA00004141"/>
    </source>
</evidence>
<keyword evidence="3 5" id="KW-1133">Transmembrane helix</keyword>
<name>A0A937CNL1_9HYPH</name>
<evidence type="ECO:0000256" key="4">
    <source>
        <dbReference type="ARBA" id="ARBA00023136"/>
    </source>
</evidence>
<dbReference type="GO" id="GO:0016020">
    <property type="term" value="C:membrane"/>
    <property type="evidence" value="ECO:0007669"/>
    <property type="project" value="UniProtKB-SubCell"/>
</dbReference>
<proteinExistence type="predicted"/>
<feature type="transmembrane region" description="Helical" evidence="5">
    <location>
        <begin position="77"/>
        <end position="99"/>
    </location>
</feature>
<feature type="transmembrane region" description="Helical" evidence="5">
    <location>
        <begin position="160"/>
        <end position="179"/>
    </location>
</feature>
<evidence type="ECO:0000313" key="8">
    <source>
        <dbReference type="Proteomes" id="UP000633219"/>
    </source>
</evidence>
<evidence type="ECO:0000313" key="7">
    <source>
        <dbReference type="EMBL" id="MBL0372099.1"/>
    </source>
</evidence>
<keyword evidence="4 5" id="KW-0472">Membrane</keyword>
<keyword evidence="8" id="KW-1185">Reference proteome</keyword>
<sequence>MALFLIGLILFLGLHLIRLFPGIRDGLIGSLGKIGFRAVFSVAAIATLCLLIYGFGQARMETDILYTPPPFMAHLTLLLMLLASIVLVSGFLPSGYIATWTKNPPVLAIKIWALAHLFANGEVVQVILFAAFLAWGVILRISYKKRVQRGEVAPRVYKSWTWDVAAVAIGVVLYGVFAAKLHPLLIGVPALPM</sequence>
<dbReference type="EMBL" id="JAEQNC010000004">
    <property type="protein sequence ID" value="MBL0372099.1"/>
    <property type="molecule type" value="Genomic_DNA"/>
</dbReference>
<protein>
    <submittedName>
        <fullName evidence="7">NnrU family protein</fullName>
    </submittedName>
</protein>
<evidence type="ECO:0000256" key="3">
    <source>
        <dbReference type="ARBA" id="ARBA00022989"/>
    </source>
</evidence>
<evidence type="ECO:0000256" key="2">
    <source>
        <dbReference type="ARBA" id="ARBA00022692"/>
    </source>
</evidence>
<organism evidence="7 8">
    <name type="scientific">Rhizobium setariae</name>
    <dbReference type="NCBI Taxonomy" id="2801340"/>
    <lineage>
        <taxon>Bacteria</taxon>
        <taxon>Pseudomonadati</taxon>
        <taxon>Pseudomonadota</taxon>
        <taxon>Alphaproteobacteria</taxon>
        <taxon>Hyphomicrobiales</taxon>
        <taxon>Rhizobiaceae</taxon>
        <taxon>Rhizobium/Agrobacterium group</taxon>
        <taxon>Rhizobium</taxon>
    </lineage>
</organism>
<evidence type="ECO:0000259" key="6">
    <source>
        <dbReference type="Pfam" id="PF07298"/>
    </source>
</evidence>
<feature type="domain" description="NnrU" evidence="6">
    <location>
        <begin position="4"/>
        <end position="189"/>
    </location>
</feature>
<feature type="transmembrane region" description="Helical" evidence="5">
    <location>
        <begin position="111"/>
        <end position="139"/>
    </location>
</feature>
<feature type="transmembrane region" description="Helical" evidence="5">
    <location>
        <begin position="35"/>
        <end position="56"/>
    </location>
</feature>
<dbReference type="RefSeq" id="WP_201656136.1">
    <property type="nucleotide sequence ID" value="NZ_JAEQNC010000004.1"/>
</dbReference>
<dbReference type="AlphaFoldDB" id="A0A937CNL1"/>
<accession>A0A937CNL1</accession>
<evidence type="ECO:0000256" key="5">
    <source>
        <dbReference type="SAM" id="Phobius"/>
    </source>
</evidence>
<comment type="subcellular location">
    <subcellularLocation>
        <location evidence="1">Membrane</location>
        <topology evidence="1">Multi-pass membrane protein</topology>
    </subcellularLocation>
</comment>
<comment type="caution">
    <text evidence="7">The sequence shown here is derived from an EMBL/GenBank/DDBJ whole genome shotgun (WGS) entry which is preliminary data.</text>
</comment>